<keyword evidence="2" id="KW-1185">Reference proteome</keyword>
<dbReference type="EMBL" id="ML993925">
    <property type="protein sequence ID" value="KAF2202752.1"/>
    <property type="molecule type" value="Genomic_DNA"/>
</dbReference>
<dbReference type="OrthoDB" id="109543at2759"/>
<name>A0A9P4JT40_9PLEO</name>
<evidence type="ECO:0000313" key="2">
    <source>
        <dbReference type="Proteomes" id="UP000799536"/>
    </source>
</evidence>
<evidence type="ECO:0000313" key="1">
    <source>
        <dbReference type="EMBL" id="KAF2202752.1"/>
    </source>
</evidence>
<dbReference type="Proteomes" id="UP000799536">
    <property type="component" value="Unassembled WGS sequence"/>
</dbReference>
<protein>
    <submittedName>
        <fullName evidence="1">Uncharacterized protein</fullName>
    </submittedName>
</protein>
<sequence length="246" mass="27290">RTKMVLLRKKKSEAWHLQIDSVGSASRPSKPKFPYAALQQYTDYYIKKIGKLSTPETDIKLAILIQNHDARDIAIAACAHVMSPGAIKALLNLELCVAPATYYGLEMFLESLIAANSGNRTAISNLEAQWARDLIPYASHGIGAGGKLLEGLCNTLSKSHIPNMNVIPDFAVLMQRSARDFASQLEGFRIRCAWPAAHLSVSWLTTIKQSSPATTPPGNIQLEHILDAQFPTWRIWANWRPSLDRL</sequence>
<accession>A0A9P4JT40</accession>
<proteinExistence type="predicted"/>
<comment type="caution">
    <text evidence="1">The sequence shown here is derived from an EMBL/GenBank/DDBJ whole genome shotgun (WGS) entry which is preliminary data.</text>
</comment>
<dbReference type="AlphaFoldDB" id="A0A9P4JT40"/>
<feature type="non-terminal residue" evidence="1">
    <location>
        <position position="1"/>
    </location>
</feature>
<organism evidence="1 2">
    <name type="scientific">Delitschia confertaspora ATCC 74209</name>
    <dbReference type="NCBI Taxonomy" id="1513339"/>
    <lineage>
        <taxon>Eukaryota</taxon>
        <taxon>Fungi</taxon>
        <taxon>Dikarya</taxon>
        <taxon>Ascomycota</taxon>
        <taxon>Pezizomycotina</taxon>
        <taxon>Dothideomycetes</taxon>
        <taxon>Pleosporomycetidae</taxon>
        <taxon>Pleosporales</taxon>
        <taxon>Delitschiaceae</taxon>
        <taxon>Delitschia</taxon>
    </lineage>
</organism>
<gene>
    <name evidence="1" type="ORF">GQ43DRAFT_351229</name>
</gene>
<feature type="non-terminal residue" evidence="1">
    <location>
        <position position="246"/>
    </location>
</feature>
<reference evidence="1" key="1">
    <citation type="journal article" date="2020" name="Stud. Mycol.">
        <title>101 Dothideomycetes genomes: a test case for predicting lifestyles and emergence of pathogens.</title>
        <authorList>
            <person name="Haridas S."/>
            <person name="Albert R."/>
            <person name="Binder M."/>
            <person name="Bloem J."/>
            <person name="Labutti K."/>
            <person name="Salamov A."/>
            <person name="Andreopoulos B."/>
            <person name="Baker S."/>
            <person name="Barry K."/>
            <person name="Bills G."/>
            <person name="Bluhm B."/>
            <person name="Cannon C."/>
            <person name="Castanera R."/>
            <person name="Culley D."/>
            <person name="Daum C."/>
            <person name="Ezra D."/>
            <person name="Gonzalez J."/>
            <person name="Henrissat B."/>
            <person name="Kuo A."/>
            <person name="Liang C."/>
            <person name="Lipzen A."/>
            <person name="Lutzoni F."/>
            <person name="Magnuson J."/>
            <person name="Mondo S."/>
            <person name="Nolan M."/>
            <person name="Ohm R."/>
            <person name="Pangilinan J."/>
            <person name="Park H.-J."/>
            <person name="Ramirez L."/>
            <person name="Alfaro M."/>
            <person name="Sun H."/>
            <person name="Tritt A."/>
            <person name="Yoshinaga Y."/>
            <person name="Zwiers L.-H."/>
            <person name="Turgeon B."/>
            <person name="Goodwin S."/>
            <person name="Spatafora J."/>
            <person name="Crous P."/>
            <person name="Grigoriev I."/>
        </authorList>
    </citation>
    <scope>NUCLEOTIDE SEQUENCE</scope>
    <source>
        <strain evidence="1">ATCC 74209</strain>
    </source>
</reference>